<dbReference type="EMBL" id="JARXVC010000024">
    <property type="protein sequence ID" value="MDH6284563.1"/>
    <property type="molecule type" value="Genomic_DNA"/>
</dbReference>
<dbReference type="RefSeq" id="WP_280763779.1">
    <property type="nucleotide sequence ID" value="NZ_JARXVC010000024.1"/>
</dbReference>
<evidence type="ECO:0000313" key="2">
    <source>
        <dbReference type="Proteomes" id="UP001160334"/>
    </source>
</evidence>
<proteinExistence type="predicted"/>
<accession>A0ABT6MJR5</accession>
<comment type="caution">
    <text evidence="1">The sequence shown here is derived from an EMBL/GenBank/DDBJ whole genome shotgun (WGS) entry which is preliminary data.</text>
</comment>
<dbReference type="Proteomes" id="UP001160334">
    <property type="component" value="Unassembled WGS sequence"/>
</dbReference>
<evidence type="ECO:0000313" key="1">
    <source>
        <dbReference type="EMBL" id="MDH6284563.1"/>
    </source>
</evidence>
<gene>
    <name evidence="1" type="ORF">M2280_005824</name>
</gene>
<protein>
    <submittedName>
        <fullName evidence="1">Uncharacterized protein</fullName>
    </submittedName>
</protein>
<sequence>MSTIKELESRLFKLYETPDADLEIETTSMEVIAAILRQEIPTATHMLLDWSCSGPHHEVADITAADGTSLMDEVDGSNDAENAMVYATNLRGAIADCFEPINPRGGVYRVELARF</sequence>
<organism evidence="1 2">
    <name type="scientific">Prescottella agglutinans</name>
    <dbReference type="NCBI Taxonomy" id="1644129"/>
    <lineage>
        <taxon>Bacteria</taxon>
        <taxon>Bacillati</taxon>
        <taxon>Actinomycetota</taxon>
        <taxon>Actinomycetes</taxon>
        <taxon>Mycobacteriales</taxon>
        <taxon>Nocardiaceae</taxon>
        <taxon>Prescottella</taxon>
    </lineage>
</organism>
<keyword evidence="2" id="KW-1185">Reference proteome</keyword>
<reference evidence="1 2" key="1">
    <citation type="submission" date="2023-04" db="EMBL/GenBank/DDBJ databases">
        <title>Forest soil microbial communities from Buena Vista Peninsula, Colon Province, Panama.</title>
        <authorList>
            <person name="Bouskill N."/>
        </authorList>
    </citation>
    <scope>NUCLEOTIDE SEQUENCE [LARGE SCALE GENOMIC DNA]</scope>
    <source>
        <strain evidence="1 2">CFH S0262</strain>
    </source>
</reference>
<name>A0ABT6MJR5_9NOCA</name>